<reference evidence="2 3" key="1">
    <citation type="journal article" date="2015" name="Nature">
        <title>rRNA introns, odd ribosomes, and small enigmatic genomes across a large radiation of phyla.</title>
        <authorList>
            <person name="Brown C.T."/>
            <person name="Hug L.A."/>
            <person name="Thomas B.C."/>
            <person name="Sharon I."/>
            <person name="Castelle C.J."/>
            <person name="Singh A."/>
            <person name="Wilkins M.J."/>
            <person name="Williams K.H."/>
            <person name="Banfield J.F."/>
        </authorList>
    </citation>
    <scope>NUCLEOTIDE SEQUENCE [LARGE SCALE GENOMIC DNA]</scope>
</reference>
<keyword evidence="1" id="KW-1133">Transmembrane helix</keyword>
<accession>A0A0G1PNM7</accession>
<dbReference type="Proteomes" id="UP000034705">
    <property type="component" value="Unassembled WGS sequence"/>
</dbReference>
<sequence>MSGRIVTSHIHHNIKRKTIFMQSKTFFFGIVGGVILSLFGFGLFTVWTAEKEQASFSDAVPTAVISTTTESITPASEPIVRASVLLPEDPWREVTQGQVLSNGNVWLLTRPIFEKGDPPVVNPCAEQNICPIQSWMVNLKEGVAHLSSEQNSYGSSANVSVYEPNMLGEKTLHVAWIIYVGFSHTTRMDRIEQINMEDGTILMTIGPTDLDKNKSDLLGAAQYNCELSGGSFASETCVCPNTDFVTGEYLFDGKTGYCISEAGGPMGDAFFASIGLPYGDYGYWRNTIFGLCEQSGGSVSGASCQCPNEMIYNKETGACE</sequence>
<dbReference type="EMBL" id="LCMG01000001">
    <property type="protein sequence ID" value="KKU34371.1"/>
    <property type="molecule type" value="Genomic_DNA"/>
</dbReference>
<name>A0A0G1PNM7_9BACT</name>
<keyword evidence="1" id="KW-0472">Membrane</keyword>
<proteinExistence type="predicted"/>
<evidence type="ECO:0000313" key="3">
    <source>
        <dbReference type="Proteomes" id="UP000034705"/>
    </source>
</evidence>
<evidence type="ECO:0000256" key="1">
    <source>
        <dbReference type="SAM" id="Phobius"/>
    </source>
</evidence>
<comment type="caution">
    <text evidence="2">The sequence shown here is derived from an EMBL/GenBank/DDBJ whole genome shotgun (WGS) entry which is preliminary data.</text>
</comment>
<keyword evidence="1" id="KW-0812">Transmembrane</keyword>
<dbReference type="AlphaFoldDB" id="A0A0G1PNM7"/>
<organism evidence="2 3">
    <name type="scientific">Candidatus Uhrbacteria bacterium GW2011_GWF2_46_218</name>
    <dbReference type="NCBI Taxonomy" id="1619001"/>
    <lineage>
        <taxon>Bacteria</taxon>
        <taxon>Candidatus Uhriibacteriota</taxon>
    </lineage>
</organism>
<evidence type="ECO:0000313" key="2">
    <source>
        <dbReference type="EMBL" id="KKU34371.1"/>
    </source>
</evidence>
<protein>
    <submittedName>
        <fullName evidence="2">Uncharacterized protein</fullName>
    </submittedName>
</protein>
<gene>
    <name evidence="2" type="ORF">UX45_C0001G0080</name>
</gene>
<feature type="transmembrane region" description="Helical" evidence="1">
    <location>
        <begin position="25"/>
        <end position="47"/>
    </location>
</feature>